<dbReference type="Pfam" id="PF07700">
    <property type="entry name" value="HNOB"/>
    <property type="match status" value="1"/>
</dbReference>
<accession>A0A5Q2QCT8</accession>
<dbReference type="GO" id="GO:0020037">
    <property type="term" value="F:heme binding"/>
    <property type="evidence" value="ECO:0007669"/>
    <property type="project" value="InterPro"/>
</dbReference>
<dbReference type="OrthoDB" id="7266652at2"/>
<dbReference type="InterPro" id="IPR024096">
    <property type="entry name" value="NO_sig/Golgi_transp_ligand-bd"/>
</dbReference>
<reference evidence="2 3" key="1">
    <citation type="submission" date="2019-11" db="EMBL/GenBank/DDBJ databases">
        <authorList>
            <person name="Khan S.A."/>
            <person name="Jeon C.O."/>
            <person name="Chun B.H."/>
        </authorList>
    </citation>
    <scope>NUCLEOTIDE SEQUENCE [LARGE SCALE GENOMIC DNA]</scope>
    <source>
        <strain evidence="2 3">IMCC 1097</strain>
    </source>
</reference>
<dbReference type="InterPro" id="IPR038158">
    <property type="entry name" value="H-NOX_domain_sf"/>
</dbReference>
<dbReference type="InterPro" id="IPR011644">
    <property type="entry name" value="Heme_NO-bd"/>
</dbReference>
<feature type="domain" description="Heme NO-binding" evidence="1">
    <location>
        <begin position="2"/>
        <end position="161"/>
    </location>
</feature>
<evidence type="ECO:0000313" key="2">
    <source>
        <dbReference type="EMBL" id="QGG81123.1"/>
    </source>
</evidence>
<evidence type="ECO:0000259" key="1">
    <source>
        <dbReference type="Pfam" id="PF07700"/>
    </source>
</evidence>
<name>A0A5Q2QCT8_9GAMM</name>
<protein>
    <recommendedName>
        <fullName evidence="1">Heme NO-binding domain-containing protein</fullName>
    </recommendedName>
</protein>
<dbReference type="Gene3D" id="3.90.1520.10">
    <property type="entry name" value="H-NOX domain"/>
    <property type="match status" value="1"/>
</dbReference>
<dbReference type="SUPFAM" id="SSF111126">
    <property type="entry name" value="Ligand-binding domain in the NO signalling and Golgi transport"/>
    <property type="match status" value="1"/>
</dbReference>
<dbReference type="AlphaFoldDB" id="A0A5Q2QCT8"/>
<keyword evidence="3" id="KW-1185">Reference proteome</keyword>
<gene>
    <name evidence="2" type="ORF">GH975_11335</name>
</gene>
<organism evidence="2 3">
    <name type="scientific">Litorivicinus lipolyticus</name>
    <dbReference type="NCBI Taxonomy" id="418701"/>
    <lineage>
        <taxon>Bacteria</taxon>
        <taxon>Pseudomonadati</taxon>
        <taxon>Pseudomonadota</taxon>
        <taxon>Gammaproteobacteria</taxon>
        <taxon>Oceanospirillales</taxon>
        <taxon>Litorivicinaceae</taxon>
        <taxon>Litorivicinus</taxon>
    </lineage>
</organism>
<evidence type="ECO:0000313" key="3">
    <source>
        <dbReference type="Proteomes" id="UP000388235"/>
    </source>
</evidence>
<dbReference type="EMBL" id="CP045871">
    <property type="protein sequence ID" value="QGG81123.1"/>
    <property type="molecule type" value="Genomic_DNA"/>
</dbReference>
<dbReference type="KEGG" id="llp:GH975_11335"/>
<dbReference type="RefSeq" id="WP_153714626.1">
    <property type="nucleotide sequence ID" value="NZ_CP045871.1"/>
</dbReference>
<proteinExistence type="predicted"/>
<dbReference type="Proteomes" id="UP000388235">
    <property type="component" value="Chromosome"/>
</dbReference>
<sequence length="182" mass="20292">MKGVIFLEFLNLVEAKFGLDMADGIIESSTLASNAAYTAVGTYPFSEMVSLISALSERTGVSIPDLLQVYGEHLLGRFAIKYPVHFEGVTSTFQLLEKLDNTIHVEVMKLYPEAELPRFYPNRLAEHVLEMTYRSDKPLSTLAYGLIAGCVGHFNEHIDIAMDDRSDEAQTHVIFTLTRMAA</sequence>